<evidence type="ECO:0000259" key="2">
    <source>
        <dbReference type="Pfam" id="PF20149"/>
    </source>
</evidence>
<reference evidence="3 4" key="1">
    <citation type="submission" date="2022-09" db="EMBL/GenBank/DDBJ databases">
        <authorList>
            <person name="Palmer J.M."/>
        </authorList>
    </citation>
    <scope>NUCLEOTIDE SEQUENCE [LARGE SCALE GENOMIC DNA]</scope>
    <source>
        <strain evidence="3 4">DSM 7382</strain>
    </source>
</reference>
<feature type="domain" description="DUF6532" evidence="2">
    <location>
        <begin position="232"/>
        <end position="407"/>
    </location>
</feature>
<accession>A0AAW0FVR8</accession>
<sequence length="498" mass="54949">MKKIAAVLNRQAQEKRDEQTYLRNNEAALSIALAAAMLTSTRSTTPASAQPQSQGDDVGPESAKKPTPKEQRGIWTKGIWDNIAAERTKDVQQTARTDKKTANSYQKPPTVKSSSSGNKNLLPDWQSRIQPVQLGTDRLGTASTKARQSQEKVGGLVDHDVTQNDAGRNTQPSGRAKMVRIVEPSADQAVPELKPKTSRRVTRKGDGNSEAIQPVFNSIIIPTILTHYGGEQNAWDTDHGHEDLFTKLLQEAIDHACPDQGYVVKKSDNIYKQARQKVYDWRAQFKKIANAVLRDEIQILGLSAQETEPFVNDALQKQLAYHGRGDDGELRIFQSKYLLNVFASHFESIQGSLRDDVAYPIGAFALSLLAVQVAFQSFETGRFVAGPQFNEKNFGDDFDIHVQNVRDLLKPNAVHRFDAVIAKAKAIVTTKPGTRQSSLRRAPQSMPITTSRAPRIFQASSPPPEVPSSPELTGGFEADEAILVRHGIEDDIPIAELD</sequence>
<feature type="compositionally biased region" description="Basic and acidic residues" evidence="1">
    <location>
        <begin position="84"/>
        <end position="101"/>
    </location>
</feature>
<dbReference type="Pfam" id="PF20149">
    <property type="entry name" value="DUF6532"/>
    <property type="match status" value="1"/>
</dbReference>
<dbReference type="AlphaFoldDB" id="A0AAW0FVR8"/>
<dbReference type="Proteomes" id="UP001385951">
    <property type="component" value="Unassembled WGS sequence"/>
</dbReference>
<evidence type="ECO:0000313" key="3">
    <source>
        <dbReference type="EMBL" id="KAK7684247.1"/>
    </source>
</evidence>
<dbReference type="EMBL" id="JASBNA010000026">
    <property type="protein sequence ID" value="KAK7684247.1"/>
    <property type="molecule type" value="Genomic_DNA"/>
</dbReference>
<name>A0AAW0FVR8_9APHY</name>
<keyword evidence="4" id="KW-1185">Reference proteome</keyword>
<gene>
    <name evidence="3" type="ORF">QCA50_012571</name>
</gene>
<proteinExistence type="predicted"/>
<feature type="compositionally biased region" description="Polar residues" evidence="1">
    <location>
        <begin position="102"/>
        <end position="119"/>
    </location>
</feature>
<feature type="compositionally biased region" description="Polar residues" evidence="1">
    <location>
        <begin position="40"/>
        <end position="55"/>
    </location>
</feature>
<dbReference type="InterPro" id="IPR045341">
    <property type="entry name" value="DUF6532"/>
</dbReference>
<comment type="caution">
    <text evidence="3">The sequence shown here is derived from an EMBL/GenBank/DDBJ whole genome shotgun (WGS) entry which is preliminary data.</text>
</comment>
<feature type="region of interest" description="Disordered" evidence="1">
    <location>
        <begin position="40"/>
        <end position="123"/>
    </location>
</feature>
<protein>
    <recommendedName>
        <fullName evidence="2">DUF6532 domain-containing protein</fullName>
    </recommendedName>
</protein>
<evidence type="ECO:0000313" key="4">
    <source>
        <dbReference type="Proteomes" id="UP001385951"/>
    </source>
</evidence>
<feature type="compositionally biased region" description="Basic and acidic residues" evidence="1">
    <location>
        <begin position="62"/>
        <end position="72"/>
    </location>
</feature>
<organism evidence="3 4">
    <name type="scientific">Cerrena zonata</name>
    <dbReference type="NCBI Taxonomy" id="2478898"/>
    <lineage>
        <taxon>Eukaryota</taxon>
        <taxon>Fungi</taxon>
        <taxon>Dikarya</taxon>
        <taxon>Basidiomycota</taxon>
        <taxon>Agaricomycotina</taxon>
        <taxon>Agaricomycetes</taxon>
        <taxon>Polyporales</taxon>
        <taxon>Cerrenaceae</taxon>
        <taxon>Cerrena</taxon>
    </lineage>
</organism>
<evidence type="ECO:0000256" key="1">
    <source>
        <dbReference type="SAM" id="MobiDB-lite"/>
    </source>
</evidence>